<gene>
    <name evidence="1" type="ORF">HIO71_14195</name>
</gene>
<evidence type="ECO:0008006" key="3">
    <source>
        <dbReference type="Google" id="ProtNLM"/>
    </source>
</evidence>
<evidence type="ECO:0000313" key="2">
    <source>
        <dbReference type="Proteomes" id="UP000548067"/>
    </source>
</evidence>
<dbReference type="AlphaFoldDB" id="A0A848N780"/>
<organism evidence="1 2">
    <name type="scientific">Chryseobacterium aquaticum</name>
    <dbReference type="NCBI Taxonomy" id="452084"/>
    <lineage>
        <taxon>Bacteria</taxon>
        <taxon>Pseudomonadati</taxon>
        <taxon>Bacteroidota</taxon>
        <taxon>Flavobacteriia</taxon>
        <taxon>Flavobacteriales</taxon>
        <taxon>Weeksellaceae</taxon>
        <taxon>Chryseobacterium group</taxon>
        <taxon>Chryseobacterium</taxon>
    </lineage>
</organism>
<comment type="caution">
    <text evidence="1">The sequence shown here is derived from an EMBL/GenBank/DDBJ whole genome shotgun (WGS) entry which is preliminary data.</text>
</comment>
<dbReference type="InterPro" id="IPR009003">
    <property type="entry name" value="Peptidase_S1_PA"/>
</dbReference>
<dbReference type="SUPFAM" id="SSF50494">
    <property type="entry name" value="Trypsin-like serine proteases"/>
    <property type="match status" value="1"/>
</dbReference>
<protein>
    <recommendedName>
        <fullName evidence="3">Peptidase S1 domain-containing protein</fullName>
    </recommendedName>
</protein>
<sequence length="376" mass="42646">MEHLNKTTGLLIKNGSFVGCSVIFPLDGEFLCLTAGHNIYGKNFDQVFDPDVWKVEDYLGIKHDIKECICDVNFAKAHDIVILKLKCGSDLQSFHCPEFYTVPINPAHSFTFRAKYEQSKTVVTQRHLQYNSVCPESDLKFFCTIEKALLMNNDYKSGSDWLGGWSGSGLFLDNHHQLICFGVMTDIPNKGNDGQLKFTSISALDQLNINFNIQAASQLDLEKQLLASSINAIFDQTDDDAISKWTKDKINKPQLDYIDTKLAKAYSDDRLYLMRKNTIKKLIIGRTFLSTELKKHETIFSQYTKAYNAYALEDLEIVANNRQEANAGIKKIKETYEKYLLSCLEGILGIDDIKILANYGISDWIANCSLSFLENE</sequence>
<dbReference type="Proteomes" id="UP000548067">
    <property type="component" value="Unassembled WGS sequence"/>
</dbReference>
<dbReference type="EMBL" id="JABCJF010000007">
    <property type="protein sequence ID" value="NMR35334.1"/>
    <property type="molecule type" value="Genomic_DNA"/>
</dbReference>
<dbReference type="RefSeq" id="WP_169321940.1">
    <property type="nucleotide sequence ID" value="NZ_JABCJF010000007.1"/>
</dbReference>
<evidence type="ECO:0000313" key="1">
    <source>
        <dbReference type="EMBL" id="NMR35334.1"/>
    </source>
</evidence>
<accession>A0A848N780</accession>
<proteinExistence type="predicted"/>
<name>A0A848N780_9FLAO</name>
<reference evidence="1 2" key="1">
    <citation type="submission" date="2020-04" db="EMBL/GenBank/DDBJ databases">
        <title>Genome analysis and antimicrobial resistance characteristics of Chryseobacterium aquaticum isolated from farmed salmonids.</title>
        <authorList>
            <person name="Saticioglu I.B."/>
            <person name="Duman M."/>
            <person name="Altun S."/>
        </authorList>
    </citation>
    <scope>NUCLEOTIDE SEQUENCE [LARGE SCALE GENOMIC DNA]</scope>
    <source>
        <strain evidence="1 2">C-174</strain>
    </source>
</reference>